<dbReference type="SMART" id="SM00345">
    <property type="entry name" value="HTH_GNTR"/>
    <property type="match status" value="1"/>
</dbReference>
<evidence type="ECO:0000313" key="5">
    <source>
        <dbReference type="EMBL" id="SFZ85418.1"/>
    </source>
</evidence>
<dbReference type="SUPFAM" id="SSF46785">
    <property type="entry name" value="Winged helix' DNA-binding domain"/>
    <property type="match status" value="1"/>
</dbReference>
<proteinExistence type="predicted"/>
<dbReference type="RefSeq" id="WP_072343616.1">
    <property type="nucleotide sequence ID" value="NZ_FPKU01000002.1"/>
</dbReference>
<sequence length="250" mass="27661">MPAGRNEQIVMLSGEPGATLAENVRLTLVDMIMKGAFDEGTRLYPERIAEQLGVSMTPVREALMQLAADGFVDGIQRRGFHVRTPDARQVTNLWQVRQGLELTAGELAVARRRDGLISDADIDYLSALQRSQESSEALANHVQKLDLNGRLHGRIVELSGNDILVSVYQSIRTKVAGSLVQRGLDTWRDRLEAESNEHWGLINALRDADFAAFETATRRHLARSLKDALADLAARPVDRDLTTKPKSVQA</sequence>
<accession>A0A1K2HZ68</accession>
<dbReference type="OrthoDB" id="8114900at2"/>
<dbReference type="InterPro" id="IPR011711">
    <property type="entry name" value="GntR_C"/>
</dbReference>
<dbReference type="PROSITE" id="PS50949">
    <property type="entry name" value="HTH_GNTR"/>
    <property type="match status" value="1"/>
</dbReference>
<dbReference type="SMART" id="SM00895">
    <property type="entry name" value="FCD"/>
    <property type="match status" value="1"/>
</dbReference>
<keyword evidence="2 5" id="KW-0238">DNA-binding</keyword>
<dbReference type="GO" id="GO:0003700">
    <property type="term" value="F:DNA-binding transcription factor activity"/>
    <property type="evidence" value="ECO:0007669"/>
    <property type="project" value="InterPro"/>
</dbReference>
<dbReference type="InterPro" id="IPR000524">
    <property type="entry name" value="Tscrpt_reg_HTH_GntR"/>
</dbReference>
<keyword evidence="6" id="KW-1185">Reference proteome</keyword>
<evidence type="ECO:0000256" key="1">
    <source>
        <dbReference type="ARBA" id="ARBA00023015"/>
    </source>
</evidence>
<evidence type="ECO:0000313" key="6">
    <source>
        <dbReference type="Proteomes" id="UP000183447"/>
    </source>
</evidence>
<dbReference type="AlphaFoldDB" id="A0A1K2HZ68"/>
<dbReference type="PANTHER" id="PTHR43537:SF24">
    <property type="entry name" value="GLUCONATE OPERON TRANSCRIPTIONAL REPRESSOR"/>
    <property type="match status" value="1"/>
</dbReference>
<dbReference type="Proteomes" id="UP000183447">
    <property type="component" value="Unassembled WGS sequence"/>
</dbReference>
<dbReference type="InterPro" id="IPR036390">
    <property type="entry name" value="WH_DNA-bd_sf"/>
</dbReference>
<feature type="domain" description="HTH gntR-type" evidence="4">
    <location>
        <begin position="18"/>
        <end position="85"/>
    </location>
</feature>
<dbReference type="SUPFAM" id="SSF48008">
    <property type="entry name" value="GntR ligand-binding domain-like"/>
    <property type="match status" value="1"/>
</dbReference>
<dbReference type="PANTHER" id="PTHR43537">
    <property type="entry name" value="TRANSCRIPTIONAL REGULATOR, GNTR FAMILY"/>
    <property type="match status" value="1"/>
</dbReference>
<dbReference type="Pfam" id="PF00392">
    <property type="entry name" value="GntR"/>
    <property type="match status" value="1"/>
</dbReference>
<name>A0A1K2HZ68_9HYPH</name>
<dbReference type="CDD" id="cd07377">
    <property type="entry name" value="WHTH_GntR"/>
    <property type="match status" value="1"/>
</dbReference>
<dbReference type="InterPro" id="IPR008920">
    <property type="entry name" value="TF_FadR/GntR_C"/>
</dbReference>
<dbReference type="Pfam" id="PF07729">
    <property type="entry name" value="FCD"/>
    <property type="match status" value="1"/>
</dbReference>
<dbReference type="EMBL" id="FPKU01000002">
    <property type="protein sequence ID" value="SFZ85418.1"/>
    <property type="molecule type" value="Genomic_DNA"/>
</dbReference>
<dbReference type="Gene3D" id="1.10.10.10">
    <property type="entry name" value="Winged helix-like DNA-binding domain superfamily/Winged helix DNA-binding domain"/>
    <property type="match status" value="1"/>
</dbReference>
<keyword evidence="1" id="KW-0805">Transcription regulation</keyword>
<dbReference type="Gene3D" id="1.20.120.530">
    <property type="entry name" value="GntR ligand-binding domain-like"/>
    <property type="match status" value="1"/>
</dbReference>
<reference evidence="5 6" key="1">
    <citation type="submission" date="2016-11" db="EMBL/GenBank/DDBJ databases">
        <authorList>
            <person name="Jaros S."/>
            <person name="Januszkiewicz K."/>
            <person name="Wedrychowicz H."/>
        </authorList>
    </citation>
    <scope>NUCLEOTIDE SEQUENCE [LARGE SCALE GENOMIC DNA]</scope>
    <source>
        <strain evidence="5 6">ATCC 23634</strain>
    </source>
</reference>
<dbReference type="InterPro" id="IPR036388">
    <property type="entry name" value="WH-like_DNA-bd_sf"/>
</dbReference>
<gene>
    <name evidence="5" type="ORF">SAMN02983003_2582</name>
</gene>
<evidence type="ECO:0000259" key="4">
    <source>
        <dbReference type="PROSITE" id="PS50949"/>
    </source>
</evidence>
<dbReference type="STRING" id="665118.SAMN02983003_2582"/>
<evidence type="ECO:0000256" key="2">
    <source>
        <dbReference type="ARBA" id="ARBA00023125"/>
    </source>
</evidence>
<dbReference type="GO" id="GO:0003677">
    <property type="term" value="F:DNA binding"/>
    <property type="evidence" value="ECO:0007669"/>
    <property type="project" value="UniProtKB-KW"/>
</dbReference>
<keyword evidence="3" id="KW-0804">Transcription</keyword>
<organism evidence="5 6">
    <name type="scientific">Devosia enhydra</name>
    <dbReference type="NCBI Taxonomy" id="665118"/>
    <lineage>
        <taxon>Bacteria</taxon>
        <taxon>Pseudomonadati</taxon>
        <taxon>Pseudomonadota</taxon>
        <taxon>Alphaproteobacteria</taxon>
        <taxon>Hyphomicrobiales</taxon>
        <taxon>Devosiaceae</taxon>
        <taxon>Devosia</taxon>
    </lineage>
</organism>
<protein>
    <submittedName>
        <fullName evidence="5">DNA-binding transcriptional regulator, GntR family</fullName>
    </submittedName>
</protein>
<evidence type="ECO:0000256" key="3">
    <source>
        <dbReference type="ARBA" id="ARBA00023163"/>
    </source>
</evidence>